<evidence type="ECO:0000256" key="16">
    <source>
        <dbReference type="ARBA" id="ARBA00023136"/>
    </source>
</evidence>
<protein>
    <recommendedName>
        <fullName evidence="4 18">Cytochrome c oxidase subunit 2</fullName>
    </recommendedName>
</protein>
<keyword evidence="9 18" id="KW-0999">Mitochondrion inner membrane</keyword>
<feature type="domain" description="Cytochrome oxidase subunit II copper A binding" evidence="20">
    <location>
        <begin position="91"/>
        <end position="221"/>
    </location>
</feature>
<evidence type="ECO:0000256" key="17">
    <source>
        <dbReference type="ARBA" id="ARBA00049512"/>
    </source>
</evidence>
<dbReference type="EMBL" id="MG951756">
    <property type="protein sequence ID" value="AYB71156.1"/>
    <property type="molecule type" value="Genomic_DNA"/>
</dbReference>
<dbReference type="InterPro" id="IPR002429">
    <property type="entry name" value="CcO_II-like_C"/>
</dbReference>
<comment type="catalytic activity">
    <reaction evidence="17">
        <text>4 Fe(II)-[cytochrome c] + O2 + 8 H(+)(in) = 4 Fe(III)-[cytochrome c] + 2 H2O + 4 H(+)(out)</text>
        <dbReference type="Rhea" id="RHEA:11436"/>
        <dbReference type="Rhea" id="RHEA-COMP:10350"/>
        <dbReference type="Rhea" id="RHEA-COMP:14399"/>
        <dbReference type="ChEBI" id="CHEBI:15377"/>
        <dbReference type="ChEBI" id="CHEBI:15378"/>
        <dbReference type="ChEBI" id="CHEBI:15379"/>
        <dbReference type="ChEBI" id="CHEBI:29033"/>
        <dbReference type="ChEBI" id="CHEBI:29034"/>
        <dbReference type="EC" id="7.1.1.9"/>
    </reaction>
    <physiologicalReaction direction="left-to-right" evidence="17">
        <dbReference type="Rhea" id="RHEA:11437"/>
    </physiologicalReaction>
</comment>
<evidence type="ECO:0000256" key="18">
    <source>
        <dbReference type="RuleBase" id="RU000457"/>
    </source>
</evidence>
<gene>
    <name evidence="22" type="primary">COX2</name>
</gene>
<dbReference type="PANTHER" id="PTHR22888:SF9">
    <property type="entry name" value="CYTOCHROME C OXIDASE SUBUNIT 2"/>
    <property type="match status" value="1"/>
</dbReference>
<dbReference type="PRINTS" id="PR01166">
    <property type="entry name" value="CYCOXIDASEII"/>
</dbReference>
<evidence type="ECO:0000256" key="14">
    <source>
        <dbReference type="ARBA" id="ARBA00023008"/>
    </source>
</evidence>
<evidence type="ECO:0000259" key="20">
    <source>
        <dbReference type="PROSITE" id="PS50857"/>
    </source>
</evidence>
<evidence type="ECO:0000256" key="15">
    <source>
        <dbReference type="ARBA" id="ARBA00023128"/>
    </source>
</evidence>
<evidence type="ECO:0000259" key="21">
    <source>
        <dbReference type="PROSITE" id="PS50999"/>
    </source>
</evidence>
<comment type="function">
    <text evidence="18">Component of the cytochrome c oxidase, the last enzyme in the mitochondrial electron transport chain which drives oxidative phosphorylation. The respiratory chain contains 3 multisubunit complexes succinate dehydrogenase (complex II, CII), ubiquinol-cytochrome c oxidoreductase (cytochrome b-c1 complex, complex III, CIII) and cytochrome c oxidase (complex IV, CIV), that cooperate to transfer electrons derived from NADH and succinate to molecular oxygen, creating an electrochemical gradient over the inner membrane that drives transmembrane transport and the ATP synthase. Cytochrome c oxidase is the component of the respiratory chain that catalyzes the reduction of oxygen to water. Electrons originating from reduced cytochrome c in the intermembrane space (IMS) are transferred via the dinuclear copper A center (CU(A)) of subunit 2 and heme A of subunit 1 to the active site in subunit 1, a binuclear center (BNC) formed by heme A3 and copper B (CU(B)). The BNC reduces molecular oxygen to 2 water molecules using 4 electrons from cytochrome c in the IMS and 4 protons from the mitochondrial matrix.</text>
</comment>
<feature type="transmembrane region" description="Helical" evidence="19">
    <location>
        <begin position="20"/>
        <end position="42"/>
    </location>
</feature>
<evidence type="ECO:0000256" key="3">
    <source>
        <dbReference type="ARBA" id="ARBA00011164"/>
    </source>
</evidence>
<dbReference type="InterPro" id="IPR036257">
    <property type="entry name" value="Cyt_c_oxidase_su2_TM_sf"/>
</dbReference>
<dbReference type="RefSeq" id="YP_009515453.1">
    <property type="nucleotide sequence ID" value="NC_039399.1"/>
</dbReference>
<keyword evidence="10" id="KW-0460">Magnesium</keyword>
<keyword evidence="6 18" id="KW-0679">Respiratory chain</keyword>
<keyword evidence="13 19" id="KW-1133">Transmembrane helix</keyword>
<comment type="similarity">
    <text evidence="2 18">Belongs to the cytochrome c oxidase subunit 2 family.</text>
</comment>
<evidence type="ECO:0000256" key="8">
    <source>
        <dbReference type="ARBA" id="ARBA00022723"/>
    </source>
</evidence>
<dbReference type="PANTHER" id="PTHR22888">
    <property type="entry name" value="CYTOCHROME C OXIDASE, SUBUNIT II"/>
    <property type="match status" value="1"/>
</dbReference>
<dbReference type="AlphaFoldDB" id="A0A385UIN9"/>
<keyword evidence="8 18" id="KW-0479">Metal-binding</keyword>
<evidence type="ECO:0000256" key="4">
    <source>
        <dbReference type="ARBA" id="ARBA00015946"/>
    </source>
</evidence>
<dbReference type="InterPro" id="IPR008972">
    <property type="entry name" value="Cupredoxin"/>
</dbReference>
<evidence type="ECO:0000256" key="11">
    <source>
        <dbReference type="ARBA" id="ARBA00022967"/>
    </source>
</evidence>
<dbReference type="Gene3D" id="2.60.40.420">
    <property type="entry name" value="Cupredoxins - blue copper proteins"/>
    <property type="match status" value="1"/>
</dbReference>
<dbReference type="PROSITE" id="PS50999">
    <property type="entry name" value="COX2_TM"/>
    <property type="match status" value="1"/>
</dbReference>
<keyword evidence="16 18" id="KW-0472">Membrane</keyword>
<evidence type="ECO:0000256" key="1">
    <source>
        <dbReference type="ARBA" id="ARBA00004448"/>
    </source>
</evidence>
<evidence type="ECO:0000256" key="12">
    <source>
        <dbReference type="ARBA" id="ARBA00022982"/>
    </source>
</evidence>
<keyword evidence="5 18" id="KW-0813">Transport</keyword>
<dbReference type="InterPro" id="IPR001505">
    <property type="entry name" value="Copper_CuA"/>
</dbReference>
<accession>A0A385UIN9</accession>
<geneLocation type="mitochondrion" evidence="22"/>
<dbReference type="Pfam" id="PF02790">
    <property type="entry name" value="COX2_TM"/>
    <property type="match status" value="1"/>
</dbReference>
<dbReference type="GO" id="GO:0005743">
    <property type="term" value="C:mitochondrial inner membrane"/>
    <property type="evidence" value="ECO:0007669"/>
    <property type="project" value="UniProtKB-SubCell"/>
</dbReference>
<dbReference type="SUPFAM" id="SSF81464">
    <property type="entry name" value="Cytochrome c oxidase subunit II-like, transmembrane region"/>
    <property type="match status" value="1"/>
</dbReference>
<dbReference type="GO" id="GO:0005507">
    <property type="term" value="F:copper ion binding"/>
    <property type="evidence" value="ECO:0007669"/>
    <property type="project" value="InterPro"/>
</dbReference>
<evidence type="ECO:0000256" key="5">
    <source>
        <dbReference type="ARBA" id="ARBA00022448"/>
    </source>
</evidence>
<reference evidence="22" key="1">
    <citation type="journal article" date="2018" name="Mitochondrial DNA Part B Resour">
        <title>The complete mitochondrial genome of Linguatula serrata (tongue worm) isolated from a dog and phylogenetic analysis.</title>
        <authorList>
            <person name="Naude T."/>
            <person name="Pant S."/>
            <person name="Tavassoli M."/>
            <person name="Sarker S."/>
            <person name="Ghorashi S.A."/>
        </authorList>
    </citation>
    <scope>NUCLEOTIDE SEQUENCE</scope>
</reference>
<evidence type="ECO:0000256" key="6">
    <source>
        <dbReference type="ARBA" id="ARBA00022660"/>
    </source>
</evidence>
<keyword evidence="15 18" id="KW-0496">Mitochondrion</keyword>
<dbReference type="PROSITE" id="PS50857">
    <property type="entry name" value="COX2_CUA"/>
    <property type="match status" value="1"/>
</dbReference>
<evidence type="ECO:0000256" key="10">
    <source>
        <dbReference type="ARBA" id="ARBA00022842"/>
    </source>
</evidence>
<dbReference type="CTD" id="4513"/>
<dbReference type="GeneID" id="38089161"/>
<evidence type="ECO:0000256" key="13">
    <source>
        <dbReference type="ARBA" id="ARBA00022989"/>
    </source>
</evidence>
<dbReference type="GO" id="GO:0004129">
    <property type="term" value="F:cytochrome-c oxidase activity"/>
    <property type="evidence" value="ECO:0007669"/>
    <property type="project" value="UniProtKB-EC"/>
</dbReference>
<comment type="subunit">
    <text evidence="3">Component of the cytochrome c oxidase (complex IV, CIV), a multisubunit enzyme composed of a catalytic core of 3 subunits and several supernumerary subunits. The complex exists as a monomer or a dimer and forms supercomplexes (SCs) in the inner mitochondrial membrane with ubiquinol-cytochrome c oxidoreductase (cytochrome b-c1 complex, complex III, CIII).</text>
</comment>
<proteinExistence type="inferred from homology"/>
<dbReference type="Gene3D" id="1.10.287.90">
    <property type="match status" value="1"/>
</dbReference>
<name>A0A385UIN9_9CRUS</name>
<evidence type="ECO:0000256" key="2">
    <source>
        <dbReference type="ARBA" id="ARBA00007866"/>
    </source>
</evidence>
<sequence>MPFQTLTFQNSASPLMEHLISFHDYIIIILATITAIVFYTMFSMFSNNYLNRFLVHDQTLEFICTLIPALILVFIMMPSLHILYLLDEISDPLITVKTMAHQCYCSYEYSDFQTIQFDSYMLPQSSHNFRLLDTDNRLTLPHSSLIRLLISSADVLHSCSLPSLGAKADAIPGRLNQLNLYLLRPGLFFGQCSEICGINHSYMPISLQVLNTNDFLKCISLQ</sequence>
<feature type="domain" description="Cytochrome oxidase subunit II transmembrane region profile" evidence="21">
    <location>
        <begin position="1"/>
        <end position="90"/>
    </location>
</feature>
<evidence type="ECO:0000256" key="19">
    <source>
        <dbReference type="SAM" id="Phobius"/>
    </source>
</evidence>
<evidence type="ECO:0000256" key="7">
    <source>
        <dbReference type="ARBA" id="ARBA00022692"/>
    </source>
</evidence>
<evidence type="ECO:0000256" key="9">
    <source>
        <dbReference type="ARBA" id="ARBA00022792"/>
    </source>
</evidence>
<dbReference type="PROSITE" id="PS00078">
    <property type="entry name" value="COX2"/>
    <property type="match status" value="1"/>
</dbReference>
<dbReference type="SUPFAM" id="SSF49503">
    <property type="entry name" value="Cupredoxins"/>
    <property type="match status" value="1"/>
</dbReference>
<organism evidence="22">
    <name type="scientific">Linguatula serrata</name>
    <dbReference type="NCBI Taxonomy" id="646052"/>
    <lineage>
        <taxon>Eukaryota</taxon>
        <taxon>Metazoa</taxon>
        <taxon>Ecdysozoa</taxon>
        <taxon>Arthropoda</taxon>
        <taxon>Crustacea</taxon>
        <taxon>Oligostraca</taxon>
        <taxon>Ichthyostraca</taxon>
        <taxon>Pentastomida</taxon>
        <taxon>Porocephalida</taxon>
        <taxon>Linguatulidae</taxon>
        <taxon>Linguatula</taxon>
    </lineage>
</organism>
<evidence type="ECO:0000313" key="22">
    <source>
        <dbReference type="EMBL" id="AYB71156.1"/>
    </source>
</evidence>
<feature type="transmembrane region" description="Helical" evidence="19">
    <location>
        <begin position="62"/>
        <end position="86"/>
    </location>
</feature>
<dbReference type="GO" id="GO:0042773">
    <property type="term" value="P:ATP synthesis coupled electron transport"/>
    <property type="evidence" value="ECO:0007669"/>
    <property type="project" value="TreeGrafter"/>
</dbReference>
<dbReference type="InterPro" id="IPR045187">
    <property type="entry name" value="CcO_II"/>
</dbReference>
<keyword evidence="14 18" id="KW-0186">Copper</keyword>
<comment type="subcellular location">
    <subcellularLocation>
        <location evidence="1 18">Mitochondrion inner membrane</location>
        <topology evidence="1 18">Multi-pass membrane protein</topology>
    </subcellularLocation>
</comment>
<keyword evidence="12 18" id="KW-0249">Electron transport</keyword>
<comment type="cofactor">
    <cofactor evidence="18">
        <name>Cu cation</name>
        <dbReference type="ChEBI" id="CHEBI:23378"/>
    </cofactor>
    <text evidence="18">Binds a copper A center.</text>
</comment>
<dbReference type="InterPro" id="IPR011759">
    <property type="entry name" value="Cyt_c_oxidase_su2_TM_dom"/>
</dbReference>
<dbReference type="Pfam" id="PF00116">
    <property type="entry name" value="COX2"/>
    <property type="match status" value="1"/>
</dbReference>
<keyword evidence="11" id="KW-1278">Translocase</keyword>
<keyword evidence="7 18" id="KW-0812">Transmembrane</keyword>